<dbReference type="OrthoDB" id="7358175at2"/>
<dbReference type="RefSeq" id="WP_099472379.1">
    <property type="nucleotide sequence ID" value="NZ_CP041025.1"/>
</dbReference>
<organism evidence="1 2">
    <name type="scientific">Paremcibacter congregatus</name>
    <dbReference type="NCBI Taxonomy" id="2043170"/>
    <lineage>
        <taxon>Bacteria</taxon>
        <taxon>Pseudomonadati</taxon>
        <taxon>Pseudomonadota</taxon>
        <taxon>Alphaproteobacteria</taxon>
        <taxon>Emcibacterales</taxon>
        <taxon>Emcibacteraceae</taxon>
        <taxon>Paremcibacter</taxon>
    </lineage>
</organism>
<proteinExistence type="predicted"/>
<evidence type="ECO:0000313" key="2">
    <source>
        <dbReference type="Proteomes" id="UP000229730"/>
    </source>
</evidence>
<keyword evidence="2" id="KW-1185">Reference proteome</keyword>
<dbReference type="EMBL" id="PDEM01000020">
    <property type="protein sequence ID" value="PHZ84807.1"/>
    <property type="molecule type" value="Genomic_DNA"/>
</dbReference>
<comment type="caution">
    <text evidence="1">The sequence shown here is derived from an EMBL/GenBank/DDBJ whole genome shotgun (WGS) entry which is preliminary data.</text>
</comment>
<dbReference type="Proteomes" id="UP000229730">
    <property type="component" value="Unassembled WGS sequence"/>
</dbReference>
<name>A0A2G4YR93_9PROT</name>
<dbReference type="InParanoid" id="A0A2G4YR93"/>
<dbReference type="AlphaFoldDB" id="A0A2G4YR93"/>
<sequence length="85" mass="10393">MDSGSKRFEVSLYNKDVRKMLEQNKDHPNFNRDWAHLQFFTYEGESENDILEQVRKKYPERKGFVIDKVMEIKEYEFVKPVGRRF</sequence>
<evidence type="ECO:0000313" key="1">
    <source>
        <dbReference type="EMBL" id="PHZ84807.1"/>
    </source>
</evidence>
<gene>
    <name evidence="1" type="ORF">CRD36_08740</name>
</gene>
<reference evidence="1 2" key="1">
    <citation type="submission" date="2017-10" db="EMBL/GenBank/DDBJ databases">
        <title>Frigbacter circumglobatus gen. nov. sp. nov., isolated from sediment cultured in situ.</title>
        <authorList>
            <person name="Zhao Z."/>
        </authorList>
    </citation>
    <scope>NUCLEOTIDE SEQUENCE [LARGE SCALE GENOMIC DNA]</scope>
    <source>
        <strain evidence="1 2">ZYL</strain>
    </source>
</reference>
<accession>A0A2G4YR93</accession>
<protein>
    <submittedName>
        <fullName evidence="1">Uncharacterized protein</fullName>
    </submittedName>
</protein>